<dbReference type="SUPFAM" id="SSF56672">
    <property type="entry name" value="DNA/RNA polymerases"/>
    <property type="match status" value="1"/>
</dbReference>
<sequence>MEKIILGTIERHLKNNAIVRHSQHGFTKGKSCLTNLISFYDKVTCLVDEGKVVDVVFLDFSKACDTVPHSILLDKLSNCEMSRFMVRLVKNWRNGRAQRVVLNGATCGWRPVTSGVPQGSILGPVLFNIFISDLDVGVECTISKVADDTRLGGTVDSLEGQEALQRDLDKLEHWAIINGMKFNKSKCQTLHLGWSNTGHKYRLGDEWLQNGILQNRIWGQEGKTHPAVHETQYNQLVKRALKKDAKVLECAQRRATKLVRGLEGMSSEERLRTLGLSGLEKRRLMGDLITLHSFLRRGCGEGSADLFFLATRDRTPGNGSKLHQGRFRLDIRKQFFTKRVVKHWNRLPTEVVDAPCLSVRPTFLCVSFGRQGNNAMQCGATSECPKPQVPCLDDTKLSGVADTLVGQGTIQRDIDRLERWARLNLMKFNKAKCKVLHLGWGNPKDRYRLGDEWIERSPVEKDWGVLVDGKLNMSQQSAQKANRILGCIKRSVASRSREVIVPLCLALVRPHLEYCIQLWSPQRKKHMDLLERVQRRAMKMIRGLEHLPYEDRLRQWGFFSLEKRRLWEDLIVAFQYLKGSYRKDGKGLFISECSDRMRDNGFKLKEGRFRSDIRKKFFMKKLLLREVVDALSLEVFKARLEGALSNLPREVVESPSLEVFKGRLDEVLRDMIDMEPLVDSKLKINHILGCFSKTTVSRSRAVSTPFCSVLHLVCWLRFCGPQHKKTIKKQGRV</sequence>
<accession>A0AAN7NVD2</accession>
<dbReference type="CDD" id="cd01650">
    <property type="entry name" value="RT_nLTR_like"/>
    <property type="match status" value="1"/>
</dbReference>
<dbReference type="Pfam" id="PF00078">
    <property type="entry name" value="RVT_1"/>
    <property type="match status" value="1"/>
</dbReference>
<dbReference type="InterPro" id="IPR000477">
    <property type="entry name" value="RT_dom"/>
</dbReference>
<dbReference type="EMBL" id="JAUNZN010000004">
    <property type="protein sequence ID" value="KAK4822655.1"/>
    <property type="molecule type" value="Genomic_DNA"/>
</dbReference>
<evidence type="ECO:0000259" key="1">
    <source>
        <dbReference type="PROSITE" id="PS50878"/>
    </source>
</evidence>
<name>A0AAN7NVD2_MYCAM</name>
<proteinExistence type="predicted"/>
<dbReference type="PROSITE" id="PS50878">
    <property type="entry name" value="RT_POL"/>
    <property type="match status" value="1"/>
</dbReference>
<dbReference type="PANTHER" id="PTHR33332">
    <property type="entry name" value="REVERSE TRANSCRIPTASE DOMAIN-CONTAINING PROTEIN"/>
    <property type="match status" value="1"/>
</dbReference>
<gene>
    <name evidence="2" type="ORF">QYF61_018607</name>
</gene>
<evidence type="ECO:0000313" key="2">
    <source>
        <dbReference type="EMBL" id="KAK4822655.1"/>
    </source>
</evidence>
<evidence type="ECO:0000313" key="3">
    <source>
        <dbReference type="Proteomes" id="UP001333110"/>
    </source>
</evidence>
<keyword evidence="3" id="KW-1185">Reference proteome</keyword>
<protein>
    <recommendedName>
        <fullName evidence="1">Reverse transcriptase domain-containing protein</fullName>
    </recommendedName>
</protein>
<dbReference type="AlphaFoldDB" id="A0AAN7NVD2"/>
<dbReference type="Proteomes" id="UP001333110">
    <property type="component" value="Unassembled WGS sequence"/>
</dbReference>
<dbReference type="InterPro" id="IPR043502">
    <property type="entry name" value="DNA/RNA_pol_sf"/>
</dbReference>
<comment type="caution">
    <text evidence="2">The sequence shown here is derived from an EMBL/GenBank/DDBJ whole genome shotgun (WGS) entry which is preliminary data.</text>
</comment>
<feature type="domain" description="Reverse transcriptase" evidence="1">
    <location>
        <begin position="1"/>
        <end position="212"/>
    </location>
</feature>
<reference evidence="2 3" key="1">
    <citation type="journal article" date="2023" name="J. Hered.">
        <title>Chromosome-level genome of the wood stork (Mycteria americana) provides insight into avian chromosome evolution.</title>
        <authorList>
            <person name="Flamio R. Jr."/>
            <person name="Ramstad K.M."/>
        </authorList>
    </citation>
    <scope>NUCLEOTIDE SEQUENCE [LARGE SCALE GENOMIC DNA]</scope>
    <source>
        <strain evidence="2">JAX WOST 10</strain>
    </source>
</reference>
<organism evidence="2 3">
    <name type="scientific">Mycteria americana</name>
    <name type="common">Wood stork</name>
    <dbReference type="NCBI Taxonomy" id="33587"/>
    <lineage>
        <taxon>Eukaryota</taxon>
        <taxon>Metazoa</taxon>
        <taxon>Chordata</taxon>
        <taxon>Craniata</taxon>
        <taxon>Vertebrata</taxon>
        <taxon>Euteleostomi</taxon>
        <taxon>Archelosauria</taxon>
        <taxon>Archosauria</taxon>
        <taxon>Dinosauria</taxon>
        <taxon>Saurischia</taxon>
        <taxon>Theropoda</taxon>
        <taxon>Coelurosauria</taxon>
        <taxon>Aves</taxon>
        <taxon>Neognathae</taxon>
        <taxon>Neoaves</taxon>
        <taxon>Aequornithes</taxon>
        <taxon>Ciconiiformes</taxon>
        <taxon>Ciconiidae</taxon>
        <taxon>Mycteria</taxon>
    </lineage>
</organism>